<evidence type="ECO:0000313" key="1">
    <source>
        <dbReference type="EMBL" id="MDV6269313.1"/>
    </source>
</evidence>
<accession>A0ABU4BYR6</accession>
<dbReference type="RefSeq" id="WP_317543785.1">
    <property type="nucleotide sequence ID" value="NZ_JAWLKB010000010.1"/>
</dbReference>
<dbReference type="EMBL" id="JAWLKB010000010">
    <property type="protein sequence ID" value="MDV6269313.1"/>
    <property type="molecule type" value="Genomic_DNA"/>
</dbReference>
<reference evidence="1 2" key="1">
    <citation type="submission" date="2023-10" db="EMBL/GenBank/DDBJ databases">
        <title>Development of a sustainable strategy for remediation of hydrocarbon-contaminated territories based on the waste exchange concept.</title>
        <authorList>
            <person name="Krivoruchko A."/>
        </authorList>
    </citation>
    <scope>NUCLEOTIDE SEQUENCE [LARGE SCALE GENOMIC DNA]</scope>
    <source>
        <strain evidence="1 2">IEGM 1203</strain>
    </source>
</reference>
<name>A0ABU4BYR6_RHOGO</name>
<protein>
    <submittedName>
        <fullName evidence="1">Uncharacterized protein</fullName>
    </submittedName>
</protein>
<gene>
    <name evidence="1" type="ORF">R3Q16_22105</name>
</gene>
<sequence length="81" mass="8740">MPQEGRRRYRFTHGEISSVRAQLDGSFDLEGAALHNPGKRVLALNSASIDGGIYADELTTDGEISAIGVQIEANSNSEIQH</sequence>
<dbReference type="Proteomes" id="UP001185927">
    <property type="component" value="Unassembled WGS sequence"/>
</dbReference>
<organism evidence="1 2">
    <name type="scientific">Rhodococcus globerulus</name>
    <dbReference type="NCBI Taxonomy" id="33008"/>
    <lineage>
        <taxon>Bacteria</taxon>
        <taxon>Bacillati</taxon>
        <taxon>Actinomycetota</taxon>
        <taxon>Actinomycetes</taxon>
        <taxon>Mycobacteriales</taxon>
        <taxon>Nocardiaceae</taxon>
        <taxon>Rhodococcus</taxon>
    </lineage>
</organism>
<proteinExistence type="predicted"/>
<keyword evidence="2" id="KW-1185">Reference proteome</keyword>
<comment type="caution">
    <text evidence="1">The sequence shown here is derived from an EMBL/GenBank/DDBJ whole genome shotgun (WGS) entry which is preliminary data.</text>
</comment>
<evidence type="ECO:0000313" key="2">
    <source>
        <dbReference type="Proteomes" id="UP001185927"/>
    </source>
</evidence>